<dbReference type="AlphaFoldDB" id="A0AAW0FGJ6"/>
<gene>
    <name evidence="1" type="ORF">QCA50_016153</name>
</gene>
<protein>
    <submittedName>
        <fullName evidence="1">Uncharacterized protein</fullName>
    </submittedName>
</protein>
<dbReference type="EMBL" id="JASBNA010000046">
    <property type="protein sequence ID" value="KAK7680843.1"/>
    <property type="molecule type" value="Genomic_DNA"/>
</dbReference>
<reference evidence="1 2" key="1">
    <citation type="submission" date="2022-09" db="EMBL/GenBank/DDBJ databases">
        <authorList>
            <person name="Palmer J.M."/>
        </authorList>
    </citation>
    <scope>NUCLEOTIDE SEQUENCE [LARGE SCALE GENOMIC DNA]</scope>
    <source>
        <strain evidence="1 2">DSM 7382</strain>
    </source>
</reference>
<accession>A0AAW0FGJ6</accession>
<proteinExistence type="predicted"/>
<keyword evidence="2" id="KW-1185">Reference proteome</keyword>
<evidence type="ECO:0000313" key="1">
    <source>
        <dbReference type="EMBL" id="KAK7680843.1"/>
    </source>
</evidence>
<comment type="caution">
    <text evidence="1">The sequence shown here is derived from an EMBL/GenBank/DDBJ whole genome shotgun (WGS) entry which is preliminary data.</text>
</comment>
<organism evidence="1 2">
    <name type="scientific">Cerrena zonata</name>
    <dbReference type="NCBI Taxonomy" id="2478898"/>
    <lineage>
        <taxon>Eukaryota</taxon>
        <taxon>Fungi</taxon>
        <taxon>Dikarya</taxon>
        <taxon>Basidiomycota</taxon>
        <taxon>Agaricomycotina</taxon>
        <taxon>Agaricomycetes</taxon>
        <taxon>Polyporales</taxon>
        <taxon>Cerrenaceae</taxon>
        <taxon>Cerrena</taxon>
    </lineage>
</organism>
<name>A0AAW0FGJ6_9APHY</name>
<dbReference type="Proteomes" id="UP001385951">
    <property type="component" value="Unassembled WGS sequence"/>
</dbReference>
<sequence length="111" mass="12964">MATHFLIRPLFQNKDFENAGKRDDLQLYKKSILIPCGKFHTHPKVFRRYNHRMTSFLFPPVLFDLHLPWLSCNLHTQPRSTAGEAKKVLVRGSFEGVRRPSSGETWVEEVL</sequence>
<evidence type="ECO:0000313" key="2">
    <source>
        <dbReference type="Proteomes" id="UP001385951"/>
    </source>
</evidence>